<name>A0A2D0NDU9_FLAN2</name>
<evidence type="ECO:0000313" key="2">
    <source>
        <dbReference type="EMBL" id="PHN06694.1"/>
    </source>
</evidence>
<reference evidence="2 3" key="1">
    <citation type="submission" date="2017-10" db="EMBL/GenBank/DDBJ databases">
        <title>The draft genome sequence of Lewinella nigricans NBRC 102662.</title>
        <authorList>
            <person name="Wang K."/>
        </authorList>
    </citation>
    <scope>NUCLEOTIDE SEQUENCE [LARGE SCALE GENOMIC DNA]</scope>
    <source>
        <strain evidence="2 3">NBRC 102662</strain>
    </source>
</reference>
<evidence type="ECO:0000313" key="3">
    <source>
        <dbReference type="Proteomes" id="UP000223913"/>
    </source>
</evidence>
<dbReference type="RefSeq" id="WP_099149950.1">
    <property type="nucleotide sequence ID" value="NZ_PDUD01000017.1"/>
</dbReference>
<feature type="signal peptide" evidence="1">
    <location>
        <begin position="1"/>
        <end position="19"/>
    </location>
</feature>
<keyword evidence="3" id="KW-1185">Reference proteome</keyword>
<organism evidence="2 3">
    <name type="scientific">Flavilitoribacter nigricans (strain ATCC 23147 / DSM 23189 / NBRC 102662 / NCIMB 1420 / SS-2)</name>
    <name type="common">Lewinella nigricans</name>
    <dbReference type="NCBI Taxonomy" id="1122177"/>
    <lineage>
        <taxon>Bacteria</taxon>
        <taxon>Pseudomonadati</taxon>
        <taxon>Bacteroidota</taxon>
        <taxon>Saprospiria</taxon>
        <taxon>Saprospirales</taxon>
        <taxon>Lewinellaceae</taxon>
        <taxon>Flavilitoribacter</taxon>
    </lineage>
</organism>
<dbReference type="EMBL" id="PDUD01000017">
    <property type="protein sequence ID" value="PHN06694.1"/>
    <property type="molecule type" value="Genomic_DNA"/>
</dbReference>
<proteinExistence type="predicted"/>
<keyword evidence="1" id="KW-0732">Signal</keyword>
<gene>
    <name evidence="2" type="ORF">CRP01_10380</name>
</gene>
<protein>
    <submittedName>
        <fullName evidence="2">Uncharacterized protein</fullName>
    </submittedName>
</protein>
<evidence type="ECO:0000256" key="1">
    <source>
        <dbReference type="SAM" id="SignalP"/>
    </source>
</evidence>
<dbReference type="Proteomes" id="UP000223913">
    <property type="component" value="Unassembled WGS sequence"/>
</dbReference>
<sequence>MKKQLGISLVLLCTLSVLTAQTSLPDYLSVQSDLFRRNSTMDWATALTAHADPDAGSILIRTDSLQTGYNELGYNPLSGQKFYLITELEHEQLQVVTFALQYQNGKLDLLESAPNRPGNLPPASFQHPALPIRIALTPGRTPRAEAILPEYEF</sequence>
<accession>A0A2D0NDU9</accession>
<comment type="caution">
    <text evidence="2">The sequence shown here is derived from an EMBL/GenBank/DDBJ whole genome shotgun (WGS) entry which is preliminary data.</text>
</comment>
<dbReference type="AlphaFoldDB" id="A0A2D0NDU9"/>
<feature type="chain" id="PRO_5012587393" evidence="1">
    <location>
        <begin position="20"/>
        <end position="153"/>
    </location>
</feature>